<proteinExistence type="predicted"/>
<evidence type="ECO:0000313" key="3">
    <source>
        <dbReference type="Proteomes" id="UP000823561"/>
    </source>
</evidence>
<name>A0AAV6GQW2_9TELE</name>
<dbReference type="EMBL" id="JADWDJ010000008">
    <property type="protein sequence ID" value="KAG5277513.1"/>
    <property type="molecule type" value="Genomic_DNA"/>
</dbReference>
<evidence type="ECO:0000313" key="2">
    <source>
        <dbReference type="EMBL" id="KAG5277513.1"/>
    </source>
</evidence>
<accession>A0AAV6GQW2</accession>
<dbReference type="Proteomes" id="UP000823561">
    <property type="component" value="Chromosome 8"/>
</dbReference>
<feature type="transmembrane region" description="Helical" evidence="1">
    <location>
        <begin position="6"/>
        <end position="24"/>
    </location>
</feature>
<keyword evidence="1" id="KW-0812">Transmembrane</keyword>
<keyword evidence="3" id="KW-1185">Reference proteome</keyword>
<evidence type="ECO:0000256" key="1">
    <source>
        <dbReference type="SAM" id="Phobius"/>
    </source>
</evidence>
<evidence type="ECO:0008006" key="4">
    <source>
        <dbReference type="Google" id="ProtNLM"/>
    </source>
</evidence>
<sequence length="82" mass="9493">MTLFWHHRLGILNSWCWVFGLLILNNTAQRYRQQDSQKHVQLNIHAKERTADECNHIAHGLPKTIVGKCCLLLAMKENSIKG</sequence>
<gene>
    <name evidence="2" type="ORF">AALO_G00118480</name>
</gene>
<reference evidence="2" key="1">
    <citation type="submission" date="2020-10" db="EMBL/GenBank/DDBJ databases">
        <title>Chromosome-scale genome assembly of the Allis shad, Alosa alosa.</title>
        <authorList>
            <person name="Margot Z."/>
            <person name="Christophe K."/>
            <person name="Cabau C."/>
            <person name="Louis A."/>
            <person name="Berthelot C."/>
            <person name="Parey E."/>
            <person name="Roest Crollius H."/>
            <person name="Montfort J."/>
            <person name="Robinson-Rechavi M."/>
            <person name="Bucao C."/>
            <person name="Bouchez O."/>
            <person name="Gislard M."/>
            <person name="Lluch J."/>
            <person name="Milhes M."/>
            <person name="Lampietro C."/>
            <person name="Lopez Roques C."/>
            <person name="Donnadieu C."/>
            <person name="Braasch I."/>
            <person name="Desvignes T."/>
            <person name="Postlethwait J."/>
            <person name="Bobe J."/>
            <person name="Guiguen Y."/>
        </authorList>
    </citation>
    <scope>NUCLEOTIDE SEQUENCE</scope>
    <source>
        <strain evidence="2">M-15738</strain>
        <tissue evidence="2">Blood</tissue>
    </source>
</reference>
<dbReference type="AlphaFoldDB" id="A0AAV6GQW2"/>
<keyword evidence="1" id="KW-0472">Membrane</keyword>
<organism evidence="2 3">
    <name type="scientific">Alosa alosa</name>
    <name type="common">allis shad</name>
    <dbReference type="NCBI Taxonomy" id="278164"/>
    <lineage>
        <taxon>Eukaryota</taxon>
        <taxon>Metazoa</taxon>
        <taxon>Chordata</taxon>
        <taxon>Craniata</taxon>
        <taxon>Vertebrata</taxon>
        <taxon>Euteleostomi</taxon>
        <taxon>Actinopterygii</taxon>
        <taxon>Neopterygii</taxon>
        <taxon>Teleostei</taxon>
        <taxon>Clupei</taxon>
        <taxon>Clupeiformes</taxon>
        <taxon>Clupeoidei</taxon>
        <taxon>Clupeidae</taxon>
        <taxon>Alosa</taxon>
    </lineage>
</organism>
<protein>
    <recommendedName>
        <fullName evidence="4">Secreted protein</fullName>
    </recommendedName>
</protein>
<keyword evidence="1" id="KW-1133">Transmembrane helix</keyword>
<comment type="caution">
    <text evidence="2">The sequence shown here is derived from an EMBL/GenBank/DDBJ whole genome shotgun (WGS) entry which is preliminary data.</text>
</comment>